<dbReference type="EMBL" id="LVYD01000024">
    <property type="protein sequence ID" value="OQP65504.1"/>
    <property type="molecule type" value="Genomic_DNA"/>
</dbReference>
<dbReference type="Gene3D" id="3.40.50.10810">
    <property type="entry name" value="Tandem AAA-ATPase domain"/>
    <property type="match status" value="1"/>
</dbReference>
<accession>A0A1V9G4M8</accession>
<dbReference type="AlphaFoldDB" id="A0A1V9G4M8"/>
<dbReference type="Proteomes" id="UP000192796">
    <property type="component" value="Unassembled WGS sequence"/>
</dbReference>
<dbReference type="SUPFAM" id="SSF52540">
    <property type="entry name" value="P-loop containing nucleoside triphosphate hydrolases"/>
    <property type="match status" value="2"/>
</dbReference>
<dbReference type="PROSITE" id="PS51192">
    <property type="entry name" value="HELICASE_ATP_BIND_1"/>
    <property type="match status" value="1"/>
</dbReference>
<keyword evidence="3" id="KW-1185">Reference proteome</keyword>
<dbReference type="Pfam" id="PF00176">
    <property type="entry name" value="SNF2-rel_dom"/>
    <property type="match status" value="1"/>
</dbReference>
<evidence type="ECO:0000259" key="1">
    <source>
        <dbReference type="PROSITE" id="PS51192"/>
    </source>
</evidence>
<dbReference type="GO" id="GO:0005524">
    <property type="term" value="F:ATP binding"/>
    <property type="evidence" value="ECO:0007669"/>
    <property type="project" value="InterPro"/>
</dbReference>
<evidence type="ECO:0000313" key="2">
    <source>
        <dbReference type="EMBL" id="OQP65504.1"/>
    </source>
</evidence>
<dbReference type="InterPro" id="IPR014001">
    <property type="entry name" value="Helicase_ATP-bd"/>
</dbReference>
<gene>
    <name evidence="2" type="ORF">A3860_17725</name>
</gene>
<organism evidence="2 3">
    <name type="scientific">Niastella vici</name>
    <dbReference type="NCBI Taxonomy" id="1703345"/>
    <lineage>
        <taxon>Bacteria</taxon>
        <taxon>Pseudomonadati</taxon>
        <taxon>Bacteroidota</taxon>
        <taxon>Chitinophagia</taxon>
        <taxon>Chitinophagales</taxon>
        <taxon>Chitinophagaceae</taxon>
        <taxon>Niastella</taxon>
    </lineage>
</organism>
<comment type="caution">
    <text evidence="2">The sequence shown here is derived from an EMBL/GenBank/DDBJ whole genome shotgun (WGS) entry which is preliminary data.</text>
</comment>
<dbReference type="Gene3D" id="3.40.50.300">
    <property type="entry name" value="P-loop containing nucleotide triphosphate hydrolases"/>
    <property type="match status" value="1"/>
</dbReference>
<evidence type="ECO:0000313" key="3">
    <source>
        <dbReference type="Proteomes" id="UP000192796"/>
    </source>
</evidence>
<dbReference type="InterPro" id="IPR000330">
    <property type="entry name" value="SNF2_N"/>
</dbReference>
<dbReference type="InterPro" id="IPR038718">
    <property type="entry name" value="SNF2-like_sf"/>
</dbReference>
<proteinExistence type="predicted"/>
<protein>
    <recommendedName>
        <fullName evidence="1">Helicase ATP-binding domain-containing protein</fullName>
    </recommendedName>
</protein>
<feature type="domain" description="Helicase ATP-binding" evidence="1">
    <location>
        <begin position="128"/>
        <end position="276"/>
    </location>
</feature>
<dbReference type="SMART" id="SM00487">
    <property type="entry name" value="DEXDc"/>
    <property type="match status" value="1"/>
</dbReference>
<dbReference type="InterPro" id="IPR027417">
    <property type="entry name" value="P-loop_NTPase"/>
</dbReference>
<reference evidence="2 3" key="1">
    <citation type="submission" date="2016-03" db="EMBL/GenBank/DDBJ databases">
        <title>Niastella vici sp. nov., isolated from farmland soil.</title>
        <authorList>
            <person name="Chen L."/>
            <person name="Wang D."/>
            <person name="Yang S."/>
            <person name="Wang G."/>
        </authorList>
    </citation>
    <scope>NUCLEOTIDE SEQUENCE [LARGE SCALE GENOMIC DNA]</scope>
    <source>
        <strain evidence="2 3">DJ57</strain>
    </source>
</reference>
<sequence>MVLEDLQKRLIGARLYDTNLYNSKGQRIQRLFIRYGINNHNYKTSAWFEVVNDRLTVFVKVESRNGYKSQGFKSDLAKRYKNDIEKQFFEIINNCEMKRRKIPLHERLKDDIPPIYDDKSLLHQAQALNFLCSMKVSALFADPGVGKSKPVINLCESRFEVGQIKKAIVFCPVSIIENWNEQLELWWTCKGLEWKIVGTESMSSSPNAIFEAYDYIDSETQVIIDESHMVKDPFAKRSKRILYCASKTSFKVIMTGTPTEHLKDLFMQYAMLSDLITRCNSYFRFEEQFLIMGGTAGDEVIGYKNLDYLIGLLEPYTLQLKLEECLNIPAKIFTELECDLNSRQRELYEWQKESLIRIIAKDEAIPLNTIFGYLSRMQQIACGFYKNSYTGEIEDLGTEKLKMLYQTGYEEGQSIFFCKYLYEVDILTNFLGIGNCALFTGRNRKTRNAEKELFQTQEKKYFVGTMGSGGVGLNGLQCCHRLIFFSNSFKRIERKQCIARVERLGQENKMDIWDMFTTAGIDTKIRKNVEKKEDLANEIRELLHDRTRLRQFVEEL</sequence>
<dbReference type="STRING" id="1703345.A3860_17725"/>
<name>A0A1V9G4M8_9BACT</name>
<dbReference type="PANTHER" id="PTHR10799">
    <property type="entry name" value="SNF2/RAD54 HELICASE FAMILY"/>
    <property type="match status" value="1"/>
</dbReference>